<accession>A0ABW8N9S7</accession>
<dbReference type="Proteomes" id="UP001620520">
    <property type="component" value="Unassembled WGS sequence"/>
</dbReference>
<reference evidence="1 2" key="1">
    <citation type="submission" date="2024-10" db="EMBL/GenBank/DDBJ databases">
        <title>Novel secondary metabolite-producing bacteria for plant disease control.</title>
        <authorList>
            <person name="Chevrette M."/>
        </authorList>
    </citation>
    <scope>NUCLEOTIDE SEQUENCE [LARGE SCALE GENOMIC DNA]</scope>
    <source>
        <strain evidence="1 2">J30 TE3557</strain>
    </source>
</reference>
<dbReference type="PROSITE" id="PS51257">
    <property type="entry name" value="PROKAR_LIPOPROTEIN"/>
    <property type="match status" value="1"/>
</dbReference>
<keyword evidence="2" id="KW-1185">Reference proteome</keyword>
<name>A0ABW8N9S7_9MICC</name>
<sequence>MKPHGIIGGMRRTVWGILAALLLVVASGCSFATKDPDYVPPAPLPPLEQLQQVPVSEQTTLAAGEDVTAFVTADRNIVCAMTSSRGGHLNLPYEANSYSDAANNKFAVVPVVQCELAAYANAEHDDIADDCAGTGLGYLGGTALLTPDKAVYGSCRSGVTQMESEFGLKGSRNGPISKLRELADGQNIERNGLRCSAYNGGVACGNVSGGVAFFVSREGYQLVSDGGKTVRGSLKEGF</sequence>
<gene>
    <name evidence="1" type="ORF">ABIA52_003193</name>
</gene>
<comment type="caution">
    <text evidence="1">The sequence shown here is derived from an EMBL/GenBank/DDBJ whole genome shotgun (WGS) entry which is preliminary data.</text>
</comment>
<organism evidence="1 2">
    <name type="scientific">Paenarthrobacter histidinolovorans</name>
    <dbReference type="NCBI Taxonomy" id="43664"/>
    <lineage>
        <taxon>Bacteria</taxon>
        <taxon>Bacillati</taxon>
        <taxon>Actinomycetota</taxon>
        <taxon>Actinomycetes</taxon>
        <taxon>Micrococcales</taxon>
        <taxon>Micrococcaceae</taxon>
        <taxon>Paenarthrobacter</taxon>
    </lineage>
</organism>
<protein>
    <recommendedName>
        <fullName evidence="3">Lipoprotein</fullName>
    </recommendedName>
</protein>
<evidence type="ECO:0008006" key="3">
    <source>
        <dbReference type="Google" id="ProtNLM"/>
    </source>
</evidence>
<evidence type="ECO:0000313" key="2">
    <source>
        <dbReference type="Proteomes" id="UP001620520"/>
    </source>
</evidence>
<evidence type="ECO:0000313" key="1">
    <source>
        <dbReference type="EMBL" id="MFK4640304.1"/>
    </source>
</evidence>
<proteinExistence type="predicted"/>
<dbReference type="EMBL" id="JBIYEW010000003">
    <property type="protein sequence ID" value="MFK4640304.1"/>
    <property type="molecule type" value="Genomic_DNA"/>
</dbReference>